<dbReference type="SFLD" id="SFLDS00003">
    <property type="entry name" value="Haloacid_Dehalogenase"/>
    <property type="match status" value="1"/>
</dbReference>
<name>A0AA52EJ05_9PROT</name>
<dbReference type="KEGG" id="tmk:QGN29_00905"/>
<feature type="binding site" evidence="11">
    <location>
        <position position="102"/>
    </location>
    <ligand>
        <name>Mg(2+)</name>
        <dbReference type="ChEBI" id="CHEBI:18420"/>
    </ligand>
</feature>
<evidence type="ECO:0000256" key="6">
    <source>
        <dbReference type="ARBA" id="ARBA00020092"/>
    </source>
</evidence>
<dbReference type="InterPro" id="IPR023214">
    <property type="entry name" value="HAD_sf"/>
</dbReference>
<protein>
    <recommendedName>
        <fullName evidence="6">3-deoxy-D-manno-octulosonate 8-phosphate phosphatase KdsC</fullName>
        <ecNumber evidence="5">3.1.3.45</ecNumber>
    </recommendedName>
    <alternativeName>
        <fullName evidence="10">KDO 8-P phosphatase</fullName>
    </alternativeName>
</protein>
<keyword evidence="7 11" id="KW-0479">Metal-binding</keyword>
<dbReference type="AlphaFoldDB" id="A0AA52EJ05"/>
<evidence type="ECO:0000256" key="2">
    <source>
        <dbReference type="ARBA" id="ARBA00001946"/>
    </source>
</evidence>
<evidence type="ECO:0000256" key="7">
    <source>
        <dbReference type="ARBA" id="ARBA00022723"/>
    </source>
</evidence>
<gene>
    <name evidence="12" type="ORF">QGN29_00905</name>
</gene>
<proteinExistence type="inferred from homology"/>
<dbReference type="EC" id="3.1.3.45" evidence="5"/>
<comment type="similarity">
    <text evidence="3">Belongs to the KdsC family.</text>
</comment>
<dbReference type="SFLD" id="SFLDG01138">
    <property type="entry name" value="C1.6.2:_Deoxy-d-mannose-octulo"/>
    <property type="match status" value="1"/>
</dbReference>
<dbReference type="NCBIfam" id="TIGR01670">
    <property type="entry name" value="KdsC-phosphatas"/>
    <property type="match status" value="1"/>
</dbReference>
<organism evidence="12 13">
    <name type="scientific">Temperatibacter marinus</name>
    <dbReference type="NCBI Taxonomy" id="1456591"/>
    <lineage>
        <taxon>Bacteria</taxon>
        <taxon>Pseudomonadati</taxon>
        <taxon>Pseudomonadota</taxon>
        <taxon>Alphaproteobacteria</taxon>
        <taxon>Kordiimonadales</taxon>
        <taxon>Temperatibacteraceae</taxon>
        <taxon>Temperatibacter</taxon>
    </lineage>
</organism>
<dbReference type="Gene3D" id="3.40.50.1000">
    <property type="entry name" value="HAD superfamily/HAD-like"/>
    <property type="match status" value="1"/>
</dbReference>
<dbReference type="FunFam" id="3.40.50.1000:FF:000029">
    <property type="entry name" value="3-deoxy-D-manno-octulosonate 8-phosphate phosphatase KdsC"/>
    <property type="match status" value="1"/>
</dbReference>
<dbReference type="InterPro" id="IPR010023">
    <property type="entry name" value="KdsC_fam"/>
</dbReference>
<dbReference type="SFLD" id="SFLDG01136">
    <property type="entry name" value="C1.6:_Phosphoserine_Phosphatas"/>
    <property type="match status" value="1"/>
</dbReference>
<dbReference type="PIRSF" id="PIRSF006118">
    <property type="entry name" value="KDO8-P_Ptase"/>
    <property type="match status" value="1"/>
</dbReference>
<sequence length="169" mass="18309">MTIEMAVFDADGVLTSGALVYGAEGENYKVFHAHDGLGLKLLQQAGLKIGIISGRDSAPLRKRVEDLNLDFALLGCQDKKAALDQLCRQNEIAMDRVAFMGDDLVDYQVMLAVGMPLAPSNAVDEIKSISQFVTKKSGGKGAVREAAEYILSLNKLKPLDLINKAEQKQ</sequence>
<evidence type="ECO:0000256" key="4">
    <source>
        <dbReference type="ARBA" id="ARBA00011881"/>
    </source>
</evidence>
<reference evidence="12" key="1">
    <citation type="submission" date="2023-04" db="EMBL/GenBank/DDBJ databases">
        <title>Complete genome sequence of Temperatibacter marinus.</title>
        <authorList>
            <person name="Rong J.-C."/>
            <person name="Yi M.-L."/>
            <person name="Zhao Q."/>
        </authorList>
    </citation>
    <scope>NUCLEOTIDE SEQUENCE</scope>
    <source>
        <strain evidence="12">NBRC 110045</strain>
    </source>
</reference>
<dbReference type="PANTHER" id="PTHR21485:SF3">
    <property type="entry name" value="N-ACYLNEURAMINATE CYTIDYLYLTRANSFERASE"/>
    <property type="match status" value="1"/>
</dbReference>
<dbReference type="GO" id="GO:0019143">
    <property type="term" value="F:3-deoxy-manno-octulosonate-8-phosphatase activity"/>
    <property type="evidence" value="ECO:0007669"/>
    <property type="project" value="UniProtKB-EC"/>
</dbReference>
<dbReference type="RefSeq" id="WP_310798761.1">
    <property type="nucleotide sequence ID" value="NZ_CP123872.1"/>
</dbReference>
<dbReference type="InterPro" id="IPR006549">
    <property type="entry name" value="HAD-SF_hydro_IIIA"/>
</dbReference>
<keyword evidence="9 11" id="KW-0460">Magnesium</keyword>
<evidence type="ECO:0000256" key="8">
    <source>
        <dbReference type="ARBA" id="ARBA00022801"/>
    </source>
</evidence>
<dbReference type="PANTHER" id="PTHR21485">
    <property type="entry name" value="HAD SUPERFAMILY MEMBERS CMAS AND KDSC"/>
    <property type="match status" value="1"/>
</dbReference>
<dbReference type="GO" id="GO:0046872">
    <property type="term" value="F:metal ion binding"/>
    <property type="evidence" value="ECO:0007669"/>
    <property type="project" value="UniProtKB-KW"/>
</dbReference>
<evidence type="ECO:0000256" key="1">
    <source>
        <dbReference type="ARBA" id="ARBA00000898"/>
    </source>
</evidence>
<comment type="subunit">
    <text evidence="4">Homotetramer.</text>
</comment>
<evidence type="ECO:0000256" key="5">
    <source>
        <dbReference type="ARBA" id="ARBA00013066"/>
    </source>
</evidence>
<dbReference type="Proteomes" id="UP001268683">
    <property type="component" value="Chromosome"/>
</dbReference>
<evidence type="ECO:0000256" key="10">
    <source>
        <dbReference type="ARBA" id="ARBA00031051"/>
    </source>
</evidence>
<dbReference type="NCBIfam" id="TIGR01662">
    <property type="entry name" value="HAD-SF-IIIA"/>
    <property type="match status" value="1"/>
</dbReference>
<comment type="cofactor">
    <cofactor evidence="2 11">
        <name>Mg(2+)</name>
        <dbReference type="ChEBI" id="CHEBI:18420"/>
    </cofactor>
</comment>
<dbReference type="InterPro" id="IPR036412">
    <property type="entry name" value="HAD-like_sf"/>
</dbReference>
<dbReference type="InterPro" id="IPR050793">
    <property type="entry name" value="CMP-NeuNAc_synthase"/>
</dbReference>
<comment type="catalytic activity">
    <reaction evidence="1">
        <text>3-deoxy-alpha-D-manno-2-octulosonate-8-phosphate + H2O = 3-deoxy-alpha-D-manno-oct-2-ulosonate + phosphate</text>
        <dbReference type="Rhea" id="RHEA:11500"/>
        <dbReference type="ChEBI" id="CHEBI:15377"/>
        <dbReference type="ChEBI" id="CHEBI:43474"/>
        <dbReference type="ChEBI" id="CHEBI:85985"/>
        <dbReference type="ChEBI" id="CHEBI:85986"/>
        <dbReference type="EC" id="3.1.3.45"/>
    </reaction>
</comment>
<dbReference type="GO" id="GO:0008781">
    <property type="term" value="F:N-acylneuraminate cytidylyltransferase activity"/>
    <property type="evidence" value="ECO:0007669"/>
    <property type="project" value="TreeGrafter"/>
</dbReference>
<dbReference type="EMBL" id="CP123872">
    <property type="protein sequence ID" value="WND02921.1"/>
    <property type="molecule type" value="Genomic_DNA"/>
</dbReference>
<feature type="binding site" evidence="11">
    <location>
        <position position="11"/>
    </location>
    <ligand>
        <name>substrate</name>
    </ligand>
</feature>
<evidence type="ECO:0000256" key="3">
    <source>
        <dbReference type="ARBA" id="ARBA00005893"/>
    </source>
</evidence>
<evidence type="ECO:0000256" key="11">
    <source>
        <dbReference type="PIRSR" id="PIRSR006118-2"/>
    </source>
</evidence>
<keyword evidence="13" id="KW-1185">Reference proteome</keyword>
<evidence type="ECO:0000313" key="12">
    <source>
        <dbReference type="EMBL" id="WND02921.1"/>
    </source>
</evidence>
<dbReference type="Pfam" id="PF08282">
    <property type="entry name" value="Hydrolase_3"/>
    <property type="match status" value="1"/>
</dbReference>
<dbReference type="SUPFAM" id="SSF56784">
    <property type="entry name" value="HAD-like"/>
    <property type="match status" value="1"/>
</dbReference>
<feature type="binding site" evidence="11">
    <location>
        <position position="9"/>
    </location>
    <ligand>
        <name>Mg(2+)</name>
        <dbReference type="ChEBI" id="CHEBI:18420"/>
    </ligand>
</feature>
<accession>A0AA52EJ05</accession>
<evidence type="ECO:0000256" key="9">
    <source>
        <dbReference type="ARBA" id="ARBA00022842"/>
    </source>
</evidence>
<evidence type="ECO:0000313" key="13">
    <source>
        <dbReference type="Proteomes" id="UP001268683"/>
    </source>
</evidence>
<keyword evidence="8 12" id="KW-0378">Hydrolase</keyword>